<dbReference type="InterPro" id="IPR043502">
    <property type="entry name" value="DNA/RNA_pol_sf"/>
</dbReference>
<feature type="domain" description="Reverse transcriptase" evidence="1">
    <location>
        <begin position="1"/>
        <end position="122"/>
    </location>
</feature>
<dbReference type="AlphaFoldDB" id="A0A3P7NVE7"/>
<gene>
    <name evidence="2" type="ORF">DILT_LOCUS8680</name>
</gene>
<dbReference type="SUPFAM" id="SSF56672">
    <property type="entry name" value="DNA/RNA polymerases"/>
    <property type="match status" value="1"/>
</dbReference>
<evidence type="ECO:0000313" key="2">
    <source>
        <dbReference type="EMBL" id="VDN12849.1"/>
    </source>
</evidence>
<dbReference type="Pfam" id="PF00078">
    <property type="entry name" value="RVT_1"/>
    <property type="match status" value="1"/>
</dbReference>
<dbReference type="EMBL" id="UYRU01054902">
    <property type="protein sequence ID" value="VDN12849.1"/>
    <property type="molecule type" value="Genomic_DNA"/>
</dbReference>
<sequence length="248" mass="28086">MGGQLFCQTRGIPQGSCISTDLANLFLANTDRTGLGQYCWALDRTRKALCKSDTRPSSRPPAAVLRYIDDYLCLASSAEQLTSLVDAVKQGLDTVGLRLNLGKEKTNTDNLGQPVMWLGVEIRRDLSLLLPDTSPFPLILLLQFSTFLVEIWRINLARMSFLHRLSAYKGQLKWLFDWLQSPSQLFPQSTGNANRAGDAPLTPLFPASLMKEKKRKHVRLWHLKKVCDELPEALFPLTRKSQKMNKRR</sequence>
<dbReference type="InterPro" id="IPR000477">
    <property type="entry name" value="RT_dom"/>
</dbReference>
<keyword evidence="3" id="KW-1185">Reference proteome</keyword>
<accession>A0A3P7NVE7</accession>
<protein>
    <recommendedName>
        <fullName evidence="1">Reverse transcriptase domain-containing protein</fullName>
    </recommendedName>
</protein>
<dbReference type="OrthoDB" id="8068635at2759"/>
<name>A0A3P7NVE7_DIBLA</name>
<evidence type="ECO:0000313" key="3">
    <source>
        <dbReference type="Proteomes" id="UP000281553"/>
    </source>
</evidence>
<reference evidence="2 3" key="1">
    <citation type="submission" date="2018-11" db="EMBL/GenBank/DDBJ databases">
        <authorList>
            <consortium name="Pathogen Informatics"/>
        </authorList>
    </citation>
    <scope>NUCLEOTIDE SEQUENCE [LARGE SCALE GENOMIC DNA]</scope>
</reference>
<proteinExistence type="predicted"/>
<organism evidence="2 3">
    <name type="scientific">Dibothriocephalus latus</name>
    <name type="common">Fish tapeworm</name>
    <name type="synonym">Diphyllobothrium latum</name>
    <dbReference type="NCBI Taxonomy" id="60516"/>
    <lineage>
        <taxon>Eukaryota</taxon>
        <taxon>Metazoa</taxon>
        <taxon>Spiralia</taxon>
        <taxon>Lophotrochozoa</taxon>
        <taxon>Platyhelminthes</taxon>
        <taxon>Cestoda</taxon>
        <taxon>Eucestoda</taxon>
        <taxon>Diphyllobothriidea</taxon>
        <taxon>Diphyllobothriidae</taxon>
        <taxon>Dibothriocephalus</taxon>
    </lineage>
</organism>
<evidence type="ECO:0000259" key="1">
    <source>
        <dbReference type="PROSITE" id="PS50878"/>
    </source>
</evidence>
<dbReference type="PROSITE" id="PS50878">
    <property type="entry name" value="RT_POL"/>
    <property type="match status" value="1"/>
</dbReference>
<dbReference type="Proteomes" id="UP000281553">
    <property type="component" value="Unassembled WGS sequence"/>
</dbReference>